<proteinExistence type="predicted"/>
<evidence type="ECO:0000259" key="7">
    <source>
        <dbReference type="PROSITE" id="PS51294"/>
    </source>
</evidence>
<evidence type="ECO:0000259" key="6">
    <source>
        <dbReference type="PROSITE" id="PS50090"/>
    </source>
</evidence>
<feature type="region of interest" description="Disordered" evidence="5">
    <location>
        <begin position="111"/>
        <end position="240"/>
    </location>
</feature>
<keyword evidence="9" id="KW-1185">Reference proteome</keyword>
<dbReference type="Proteomes" id="UP000193467">
    <property type="component" value="Unassembled WGS sequence"/>
</dbReference>
<dbReference type="STRING" id="106004.A0A1Y2FYX3"/>
<feature type="compositionally biased region" description="Basic residues" evidence="5">
    <location>
        <begin position="186"/>
        <end position="199"/>
    </location>
</feature>
<evidence type="ECO:0000313" key="8">
    <source>
        <dbReference type="EMBL" id="ORY89315.1"/>
    </source>
</evidence>
<feature type="compositionally biased region" description="Polar residues" evidence="5">
    <location>
        <begin position="48"/>
        <end position="83"/>
    </location>
</feature>
<protein>
    <recommendedName>
        <fullName evidence="10">Homeodomain-like protein</fullName>
    </recommendedName>
</protein>
<dbReference type="EMBL" id="MCGR01000006">
    <property type="protein sequence ID" value="ORY89315.1"/>
    <property type="molecule type" value="Genomic_DNA"/>
</dbReference>
<reference evidence="8 9" key="1">
    <citation type="submission" date="2016-07" db="EMBL/GenBank/DDBJ databases">
        <title>Pervasive Adenine N6-methylation of Active Genes in Fungi.</title>
        <authorList>
            <consortium name="DOE Joint Genome Institute"/>
            <person name="Mondo S.J."/>
            <person name="Dannebaum R.O."/>
            <person name="Kuo R.C."/>
            <person name="Labutti K."/>
            <person name="Haridas S."/>
            <person name="Kuo A."/>
            <person name="Salamov A."/>
            <person name="Ahrendt S.R."/>
            <person name="Lipzen A."/>
            <person name="Sullivan W."/>
            <person name="Andreopoulos W.B."/>
            <person name="Clum A."/>
            <person name="Lindquist E."/>
            <person name="Daum C."/>
            <person name="Ramamoorthy G.K."/>
            <person name="Gryganskyi A."/>
            <person name="Culley D."/>
            <person name="Magnuson J.K."/>
            <person name="James T.Y."/>
            <person name="O'Malley M.A."/>
            <person name="Stajich J.E."/>
            <person name="Spatafora J.W."/>
            <person name="Visel A."/>
            <person name="Grigoriev I.V."/>
        </authorList>
    </citation>
    <scope>NUCLEOTIDE SEQUENCE [LARGE SCALE GENOMIC DNA]</scope>
    <source>
        <strain evidence="8 9">62-1032</strain>
    </source>
</reference>
<evidence type="ECO:0000256" key="4">
    <source>
        <dbReference type="ARBA" id="ARBA00023242"/>
    </source>
</evidence>
<dbReference type="OrthoDB" id="2143914at2759"/>
<feature type="domain" description="Myb-like" evidence="6">
    <location>
        <begin position="484"/>
        <end position="528"/>
    </location>
</feature>
<feature type="domain" description="Myb-like" evidence="6">
    <location>
        <begin position="424"/>
        <end position="481"/>
    </location>
</feature>
<evidence type="ECO:0000256" key="1">
    <source>
        <dbReference type="ARBA" id="ARBA00023015"/>
    </source>
</evidence>
<dbReference type="PANTHER" id="PTHR46621">
    <property type="entry name" value="SNRNA-ACTIVATING PROTEIN COMPLEX SUBUNIT 4"/>
    <property type="match status" value="1"/>
</dbReference>
<dbReference type="Gene3D" id="1.10.10.60">
    <property type="entry name" value="Homeodomain-like"/>
    <property type="match status" value="5"/>
</dbReference>
<dbReference type="GO" id="GO:0001006">
    <property type="term" value="F:RNA polymerase III type 3 promoter sequence-specific DNA binding"/>
    <property type="evidence" value="ECO:0007669"/>
    <property type="project" value="TreeGrafter"/>
</dbReference>
<dbReference type="GO" id="GO:0019185">
    <property type="term" value="C:snRNA-activating protein complex"/>
    <property type="evidence" value="ECO:0007669"/>
    <property type="project" value="TreeGrafter"/>
</dbReference>
<feature type="compositionally biased region" description="Basic residues" evidence="5">
    <location>
        <begin position="692"/>
        <end position="702"/>
    </location>
</feature>
<keyword evidence="4" id="KW-0539">Nucleus</keyword>
<keyword evidence="1" id="KW-0805">Transcription regulation</keyword>
<feature type="domain" description="Myb-like" evidence="6">
    <location>
        <begin position="529"/>
        <end position="579"/>
    </location>
</feature>
<dbReference type="PROSITE" id="PS51294">
    <property type="entry name" value="HTH_MYB"/>
    <property type="match status" value="3"/>
</dbReference>
<evidence type="ECO:0000313" key="9">
    <source>
        <dbReference type="Proteomes" id="UP000193467"/>
    </source>
</evidence>
<accession>A0A1Y2FYX3</accession>
<keyword evidence="3" id="KW-0804">Transcription</keyword>
<dbReference type="Pfam" id="PF00249">
    <property type="entry name" value="Myb_DNA-binding"/>
    <property type="match status" value="1"/>
</dbReference>
<feature type="compositionally biased region" description="Basic residues" evidence="5">
    <location>
        <begin position="669"/>
        <end position="680"/>
    </location>
</feature>
<dbReference type="InterPro" id="IPR009057">
    <property type="entry name" value="Homeodomain-like_sf"/>
</dbReference>
<dbReference type="AlphaFoldDB" id="A0A1Y2FYX3"/>
<dbReference type="SMART" id="SM00717">
    <property type="entry name" value="SANT"/>
    <property type="match status" value="5"/>
</dbReference>
<feature type="compositionally biased region" description="Low complexity" evidence="5">
    <location>
        <begin position="118"/>
        <end position="132"/>
    </location>
</feature>
<name>A0A1Y2FYX3_9BASI</name>
<dbReference type="InterPro" id="IPR001005">
    <property type="entry name" value="SANT/Myb"/>
</dbReference>
<dbReference type="Pfam" id="PF13921">
    <property type="entry name" value="Myb_DNA-bind_6"/>
    <property type="match status" value="2"/>
</dbReference>
<evidence type="ECO:0000256" key="5">
    <source>
        <dbReference type="SAM" id="MobiDB-lite"/>
    </source>
</evidence>
<dbReference type="PROSITE" id="PS50090">
    <property type="entry name" value="MYB_LIKE"/>
    <property type="match status" value="4"/>
</dbReference>
<evidence type="ECO:0000256" key="2">
    <source>
        <dbReference type="ARBA" id="ARBA00023125"/>
    </source>
</evidence>
<dbReference type="InterPro" id="IPR017930">
    <property type="entry name" value="Myb_dom"/>
</dbReference>
<feature type="domain" description="Myb-like" evidence="6">
    <location>
        <begin position="588"/>
        <end position="632"/>
    </location>
</feature>
<dbReference type="GO" id="GO:0042795">
    <property type="term" value="P:snRNA transcription by RNA polymerase II"/>
    <property type="evidence" value="ECO:0007669"/>
    <property type="project" value="TreeGrafter"/>
</dbReference>
<feature type="compositionally biased region" description="Acidic residues" evidence="5">
    <location>
        <begin position="643"/>
        <end position="661"/>
    </location>
</feature>
<dbReference type="GO" id="GO:0000978">
    <property type="term" value="F:RNA polymerase II cis-regulatory region sequence-specific DNA binding"/>
    <property type="evidence" value="ECO:0007669"/>
    <property type="project" value="TreeGrafter"/>
</dbReference>
<feature type="region of interest" description="Disordered" evidence="5">
    <location>
        <begin position="1"/>
        <end position="94"/>
    </location>
</feature>
<dbReference type="GO" id="GO:0042796">
    <property type="term" value="P:snRNA transcription by RNA polymerase III"/>
    <property type="evidence" value="ECO:0007669"/>
    <property type="project" value="TreeGrafter"/>
</dbReference>
<evidence type="ECO:0008006" key="10">
    <source>
        <dbReference type="Google" id="ProtNLM"/>
    </source>
</evidence>
<feature type="compositionally biased region" description="Low complexity" evidence="5">
    <location>
        <begin position="715"/>
        <end position="732"/>
    </location>
</feature>
<feature type="domain" description="HTH myb-type" evidence="7">
    <location>
        <begin position="529"/>
        <end position="583"/>
    </location>
</feature>
<feature type="region of interest" description="Disordered" evidence="5">
    <location>
        <begin position="634"/>
        <end position="768"/>
    </location>
</feature>
<gene>
    <name evidence="8" type="ORF">BCR35DRAFT_350318</name>
</gene>
<dbReference type="SUPFAM" id="SSF46689">
    <property type="entry name" value="Homeodomain-like"/>
    <property type="match status" value="3"/>
</dbReference>
<dbReference type="CDD" id="cd00167">
    <property type="entry name" value="SANT"/>
    <property type="match status" value="3"/>
</dbReference>
<feature type="compositionally biased region" description="Acidic residues" evidence="5">
    <location>
        <begin position="733"/>
        <end position="745"/>
    </location>
</feature>
<feature type="domain" description="HTH myb-type" evidence="7">
    <location>
        <begin position="424"/>
        <end position="461"/>
    </location>
</feature>
<feature type="domain" description="HTH myb-type" evidence="7">
    <location>
        <begin position="484"/>
        <end position="526"/>
    </location>
</feature>
<feature type="compositionally biased region" description="Polar residues" evidence="5">
    <location>
        <begin position="27"/>
        <end position="36"/>
    </location>
</feature>
<evidence type="ECO:0000256" key="3">
    <source>
        <dbReference type="ARBA" id="ARBA00023163"/>
    </source>
</evidence>
<dbReference type="InterPro" id="IPR051575">
    <property type="entry name" value="Myb-like_DNA-bd"/>
</dbReference>
<dbReference type="InParanoid" id="A0A1Y2FYX3"/>
<sequence>MEPGPNRGTDESATAPSAAQAEHVESSAASDTSLNVNKEAPRMELNGAGSQSQLPASAEGSTQLQNTSLDQLASTANSPQTRSDPSHDALLAPSEAARLAAQAAGLEAVVSPARLNAPSPSTPTLPSSSTMPGQEGREGEQQVSARVDSEVSYAGGSADAVESLLETGTSGGALAPSHGAVGARRLAPKPRAPKGKGRAVKMGASEDGQHEVVASTSSAAEGNVERRTAETVQEEEEEELDEQTRLRLLFALDQKADETLAANSRYAQEVVAVMHKLEAAQNRSEELQSIVKDLHTELADGTDTVIIAPGTMQVTLPWHKHFHGQDLPSTTDSAARELYLDTIRHTPWTSLERGKLKKEIIAQNNRHVAIEAHRLGQSISDRLAQTDPTFFEQSTEFLDWDKISQAIPRRSTADCRIQWLQQDHPSLKHGKWKKDELERLYSIVERKGERDWKGISEEMGTDAEGKRRTPAECLRQFRRRTGLKKEWTDEEDEKLRQGVRHFGEEWQSLALLVGRPSDQCINRWTKAVKPTIRRGQWQPEEDEAVRAAVASVGLNWLQIARRVEGRTDAQCRERWVNKLDPKITAAERWTEEENNELLRLRNEENKSWVEISIAFKGRRTDNQCMRRYNTLSGVNRRRRKADAEDDMPLDNDDDNADDAEDFVPPRSARPVKRKPARGKLARAEEDGEAPARRPRGRPKKVKLSGQVEQMEEQVEAPVEAEAAPEAEAQPMEVEVEEAQAEEVEEGAPRKSGRQRKERTFGDDFVGAW</sequence>
<comment type="caution">
    <text evidence="8">The sequence shown here is derived from an EMBL/GenBank/DDBJ whole genome shotgun (WGS) entry which is preliminary data.</text>
</comment>
<organism evidence="8 9">
    <name type="scientific">Leucosporidium creatinivorum</name>
    <dbReference type="NCBI Taxonomy" id="106004"/>
    <lineage>
        <taxon>Eukaryota</taxon>
        <taxon>Fungi</taxon>
        <taxon>Dikarya</taxon>
        <taxon>Basidiomycota</taxon>
        <taxon>Pucciniomycotina</taxon>
        <taxon>Microbotryomycetes</taxon>
        <taxon>Leucosporidiales</taxon>
        <taxon>Leucosporidium</taxon>
    </lineage>
</organism>
<keyword evidence="2" id="KW-0238">DNA-binding</keyword>
<dbReference type="PANTHER" id="PTHR46621:SF1">
    <property type="entry name" value="SNRNA-ACTIVATING PROTEIN COMPLEX SUBUNIT 4"/>
    <property type="match status" value="1"/>
</dbReference>